<keyword evidence="1" id="KW-0472">Membrane</keyword>
<dbReference type="AlphaFoldDB" id="A0A1H6E3L8"/>
<accession>A0A1H6E3L8</accession>
<evidence type="ECO:0000313" key="2">
    <source>
        <dbReference type="EMBL" id="SEG92278.1"/>
    </source>
</evidence>
<evidence type="ECO:0000313" key="3">
    <source>
        <dbReference type="Proteomes" id="UP000236723"/>
    </source>
</evidence>
<dbReference type="Proteomes" id="UP000236723">
    <property type="component" value="Unassembled WGS sequence"/>
</dbReference>
<feature type="transmembrane region" description="Helical" evidence="1">
    <location>
        <begin position="31"/>
        <end position="60"/>
    </location>
</feature>
<keyword evidence="1" id="KW-1133">Transmembrane helix</keyword>
<dbReference type="RefSeq" id="WP_146087661.1">
    <property type="nucleotide sequence ID" value="NZ_FNVO01000033.1"/>
</dbReference>
<keyword evidence="1" id="KW-0812">Transmembrane</keyword>
<name>A0A1H6E3L8_9ACTN</name>
<feature type="transmembrane region" description="Helical" evidence="1">
    <location>
        <begin position="7"/>
        <end position="25"/>
    </location>
</feature>
<evidence type="ECO:0000256" key="1">
    <source>
        <dbReference type="SAM" id="Phobius"/>
    </source>
</evidence>
<reference evidence="3" key="1">
    <citation type="submission" date="2016-10" db="EMBL/GenBank/DDBJ databases">
        <authorList>
            <person name="Varghese N."/>
            <person name="Submissions S."/>
        </authorList>
    </citation>
    <scope>NUCLEOTIDE SEQUENCE [LARGE SCALE GENOMIC DNA]</scope>
    <source>
        <strain evidence="3">DSM 43163</strain>
    </source>
</reference>
<dbReference type="OrthoDB" id="4472412at2"/>
<gene>
    <name evidence="2" type="ORF">SAMN04489712_1333</name>
</gene>
<organism evidence="2 3">
    <name type="scientific">Thermomonospora echinospora</name>
    <dbReference type="NCBI Taxonomy" id="1992"/>
    <lineage>
        <taxon>Bacteria</taxon>
        <taxon>Bacillati</taxon>
        <taxon>Actinomycetota</taxon>
        <taxon>Actinomycetes</taxon>
        <taxon>Streptosporangiales</taxon>
        <taxon>Thermomonosporaceae</taxon>
        <taxon>Thermomonospora</taxon>
    </lineage>
</organism>
<proteinExistence type="predicted"/>
<protein>
    <submittedName>
        <fullName evidence="2">Uncharacterized protein</fullName>
    </submittedName>
</protein>
<dbReference type="EMBL" id="FNVO01000033">
    <property type="protein sequence ID" value="SEG92278.1"/>
    <property type="molecule type" value="Genomic_DNA"/>
</dbReference>
<keyword evidence="3" id="KW-1185">Reference proteome</keyword>
<sequence length="66" mass="7098">MRDDRDFVALMSFVSGLFAAVLLLAPPGDRWQAYVSACVCTGLMLLFGVSWTVMTVASALDARARG</sequence>